<dbReference type="InterPro" id="IPR045865">
    <property type="entry name" value="ACT-like_dom_sf"/>
</dbReference>
<dbReference type="Gene3D" id="3.30.2130.10">
    <property type="entry name" value="VC0802-like"/>
    <property type="match status" value="2"/>
</dbReference>
<dbReference type="PANTHER" id="PTHR31131:SF6">
    <property type="entry name" value="CASTOR ACT DOMAIN-CONTAINING PROTEIN"/>
    <property type="match status" value="1"/>
</dbReference>
<dbReference type="InterPro" id="IPR027795">
    <property type="entry name" value="CASTOR_ACT_dom"/>
</dbReference>
<gene>
    <name evidence="3" type="ORF">M436DRAFT_71358</name>
</gene>
<dbReference type="GO" id="GO:0006520">
    <property type="term" value="P:amino acid metabolic process"/>
    <property type="evidence" value="ECO:0007669"/>
    <property type="project" value="UniProtKB-ARBA"/>
</dbReference>
<reference evidence="3 4" key="1">
    <citation type="journal article" date="2014" name="BMC Genomics">
        <title>Genome sequencing of four Aureobasidium pullulans varieties: biotechnological potential, stress tolerance, and description of new species.</title>
        <authorList>
            <person name="Gostin Ar C."/>
            <person name="Ohm R.A."/>
            <person name="Kogej T."/>
            <person name="Sonjak S."/>
            <person name="Turk M."/>
            <person name="Zajc J."/>
            <person name="Zalar P."/>
            <person name="Grube M."/>
            <person name="Sun H."/>
            <person name="Han J."/>
            <person name="Sharma A."/>
            <person name="Chiniquy J."/>
            <person name="Ngan C.Y."/>
            <person name="Lipzen A."/>
            <person name="Barry K."/>
            <person name="Grigoriev I.V."/>
            <person name="Gunde-Cimerman N."/>
        </authorList>
    </citation>
    <scope>NUCLEOTIDE SEQUENCE [LARGE SCALE GENOMIC DNA]</scope>
    <source>
        <strain evidence="3 4">CBS 147.97</strain>
    </source>
</reference>
<dbReference type="InterPro" id="IPR051719">
    <property type="entry name" value="CASTOR_mTORC1"/>
</dbReference>
<feature type="compositionally biased region" description="Low complexity" evidence="1">
    <location>
        <begin position="186"/>
        <end position="201"/>
    </location>
</feature>
<evidence type="ECO:0000259" key="2">
    <source>
        <dbReference type="Pfam" id="PF13840"/>
    </source>
</evidence>
<sequence length="395" mass="43313">MMENSMILLNAQVQFLETKLAIVHIPLHLYSHFIQPILRLLTLTDGADEVDGLPRRKWAYPNAFTNISVTTIECSVVCPRRLVDELFRPLIERLDAKAKQAVIISNDDFVVIQVGGEGMEAGQRVLDLTAPLALAGISIFFITSYYSDFVLVPYNSKSTVISALEERGFAFEPVSNGHGANMTNVSSPLHSHNRNSSSSSSIDLLQSPGTPPPATVAEWQTKTFSTLHRHDILPLVDESLELRTCAGYRSDSADIHDAIQLGIFKCLLTNPRFMSITLTQTDTVSLTLDQELLSQFPSSGEGILLQNDQTYFAIVFDLRKLPEESTGIICGVAGRLLDRLGDEGQGEGTFNMSYLSTARTGNVIVREDEVGEALEALIEEEAMSVDGINVVANGH</sequence>
<organism evidence="3 4">
    <name type="scientific">Aureobasidium namibiae CBS 147.97</name>
    <dbReference type="NCBI Taxonomy" id="1043004"/>
    <lineage>
        <taxon>Eukaryota</taxon>
        <taxon>Fungi</taxon>
        <taxon>Dikarya</taxon>
        <taxon>Ascomycota</taxon>
        <taxon>Pezizomycotina</taxon>
        <taxon>Dothideomycetes</taxon>
        <taxon>Dothideomycetidae</taxon>
        <taxon>Dothideales</taxon>
        <taxon>Saccotheciaceae</taxon>
        <taxon>Aureobasidium</taxon>
    </lineage>
</organism>
<dbReference type="SUPFAM" id="SSF55021">
    <property type="entry name" value="ACT-like"/>
    <property type="match status" value="1"/>
</dbReference>
<dbReference type="GeneID" id="25414930"/>
<dbReference type="Pfam" id="PF13840">
    <property type="entry name" value="ACT_7"/>
    <property type="match status" value="1"/>
</dbReference>
<dbReference type="PANTHER" id="PTHR31131">
    <property type="entry name" value="CHROMOSOME 1, WHOLE GENOME SHOTGUN SEQUENCE"/>
    <property type="match status" value="1"/>
</dbReference>
<evidence type="ECO:0000313" key="4">
    <source>
        <dbReference type="Proteomes" id="UP000027730"/>
    </source>
</evidence>
<evidence type="ECO:0000256" key="1">
    <source>
        <dbReference type="SAM" id="MobiDB-lite"/>
    </source>
</evidence>
<protein>
    <recommendedName>
        <fullName evidence="2">CASTOR ACT domain-containing protein</fullName>
    </recommendedName>
</protein>
<dbReference type="EMBL" id="KL584706">
    <property type="protein sequence ID" value="KEQ74864.1"/>
    <property type="molecule type" value="Genomic_DNA"/>
</dbReference>
<proteinExistence type="predicted"/>
<feature type="domain" description="CASTOR ACT" evidence="2">
    <location>
        <begin position="105"/>
        <end position="166"/>
    </location>
</feature>
<dbReference type="OrthoDB" id="58529at2759"/>
<evidence type="ECO:0000313" key="3">
    <source>
        <dbReference type="EMBL" id="KEQ74864.1"/>
    </source>
</evidence>
<feature type="region of interest" description="Disordered" evidence="1">
    <location>
        <begin position="182"/>
        <end position="213"/>
    </location>
</feature>
<name>A0A074WTG3_9PEZI</name>
<dbReference type="AlphaFoldDB" id="A0A074WTG3"/>
<dbReference type="RefSeq" id="XP_013429235.1">
    <property type="nucleotide sequence ID" value="XM_013573781.1"/>
</dbReference>
<dbReference type="HOGENOM" id="CLU_036623_1_0_1"/>
<accession>A0A074WTG3</accession>
<dbReference type="GO" id="GO:0046394">
    <property type="term" value="P:carboxylic acid biosynthetic process"/>
    <property type="evidence" value="ECO:0007669"/>
    <property type="project" value="UniProtKB-ARBA"/>
</dbReference>
<dbReference type="Proteomes" id="UP000027730">
    <property type="component" value="Unassembled WGS sequence"/>
</dbReference>
<keyword evidence="4" id="KW-1185">Reference proteome</keyword>